<dbReference type="SUPFAM" id="SSF53335">
    <property type="entry name" value="S-adenosyl-L-methionine-dependent methyltransferases"/>
    <property type="match status" value="1"/>
</dbReference>
<keyword evidence="5" id="KW-1185">Reference proteome</keyword>
<gene>
    <name evidence="4" type="ORF">Q5Y73_20780</name>
</gene>
<keyword evidence="1" id="KW-0238">DNA-binding</keyword>
<keyword evidence="2" id="KW-0175">Coiled coil</keyword>
<proteinExistence type="predicted"/>
<dbReference type="SUPFAM" id="SSF46955">
    <property type="entry name" value="Putative DNA-binding domain"/>
    <property type="match status" value="1"/>
</dbReference>
<dbReference type="InterPro" id="IPR029063">
    <property type="entry name" value="SAM-dependent_MTases_sf"/>
</dbReference>
<dbReference type="Gene3D" id="1.10.1660.10">
    <property type="match status" value="1"/>
</dbReference>
<dbReference type="InterPro" id="IPR009061">
    <property type="entry name" value="DNA-bd_dom_put_sf"/>
</dbReference>
<dbReference type="Gene3D" id="3.40.50.150">
    <property type="entry name" value="Vaccinia Virus protein VP39"/>
    <property type="match status" value="1"/>
</dbReference>
<sequence length="416" mass="49422">MRIGKFAKTHNISIDTVRHYMNIKLIIPEKRAGQYYFDHKCNDDIKDIIYLKDLGFTLHEIKEIFQYKRLGRLSSLHNNQYYKRLFVEKYDEIEEKMKKFETSKQKLKDEITKLNMVEVHHHKQIGVPFSALSLFECKKCSTQLSISDGDIQHHQIINGTLHCACNENYLIKDGILFTSDTVEDANRLLTQDQNIDTFSHFLMDYIKETDEEFIDSMFKNIDLAFKKLEIDKLDHKTMMHLGTGFGFSLRQVYDSIPQKTLYIAVDHNYERHQVLKSILETYDNKKNILFICSDFLNIPIKNQAIDYLIDTGTSNYSAYHKSFLLKEIQHYLKSKSYLIGSYMYYSNFHVQHKMIEEPYRKNFQLEYIKKKIDNLNYNPIYTKTFLYSNKSPGKYELEILEGENVFHYTYIGKRLG</sequence>
<dbReference type="Pfam" id="PF13411">
    <property type="entry name" value="MerR_1"/>
    <property type="match status" value="1"/>
</dbReference>
<dbReference type="PROSITE" id="PS50937">
    <property type="entry name" value="HTH_MERR_2"/>
    <property type="match status" value="1"/>
</dbReference>
<dbReference type="EMBL" id="JAVAMP010000015">
    <property type="protein sequence ID" value="MDP5276534.1"/>
    <property type="molecule type" value="Genomic_DNA"/>
</dbReference>
<dbReference type="Proteomes" id="UP001231941">
    <property type="component" value="Unassembled WGS sequence"/>
</dbReference>
<dbReference type="InterPro" id="IPR047057">
    <property type="entry name" value="MerR_fam"/>
</dbReference>
<dbReference type="InterPro" id="IPR000551">
    <property type="entry name" value="MerR-type_HTH_dom"/>
</dbReference>
<feature type="domain" description="HTH merR-type" evidence="3">
    <location>
        <begin position="1"/>
        <end position="67"/>
    </location>
</feature>
<dbReference type="PANTHER" id="PTHR30204">
    <property type="entry name" value="REDOX-CYCLING DRUG-SENSING TRANSCRIPTIONAL ACTIVATOR SOXR"/>
    <property type="match status" value="1"/>
</dbReference>
<dbReference type="PANTHER" id="PTHR30204:SF96">
    <property type="entry name" value="CHROMOSOME-ANCHORING PROTEIN RACA"/>
    <property type="match status" value="1"/>
</dbReference>
<dbReference type="RefSeq" id="WP_305993841.1">
    <property type="nucleotide sequence ID" value="NZ_JAVAMP010000015.1"/>
</dbReference>
<comment type="caution">
    <text evidence="4">The sequence shown here is derived from an EMBL/GenBank/DDBJ whole genome shotgun (WGS) entry which is preliminary data.</text>
</comment>
<dbReference type="SMART" id="SM00422">
    <property type="entry name" value="HTH_MERR"/>
    <property type="match status" value="1"/>
</dbReference>
<organism evidence="4 5">
    <name type="scientific">Chengkuizengella axinellae</name>
    <dbReference type="NCBI Taxonomy" id="3064388"/>
    <lineage>
        <taxon>Bacteria</taxon>
        <taxon>Bacillati</taxon>
        <taxon>Bacillota</taxon>
        <taxon>Bacilli</taxon>
        <taxon>Bacillales</taxon>
        <taxon>Paenibacillaceae</taxon>
        <taxon>Chengkuizengella</taxon>
    </lineage>
</organism>
<reference evidence="4 5" key="1">
    <citation type="submission" date="2023-08" db="EMBL/GenBank/DDBJ databases">
        <authorList>
            <person name="Park J.-S."/>
        </authorList>
    </citation>
    <scope>NUCLEOTIDE SEQUENCE [LARGE SCALE GENOMIC DNA]</scope>
    <source>
        <strain evidence="4 5">2205SS18-9</strain>
    </source>
</reference>
<evidence type="ECO:0000313" key="5">
    <source>
        <dbReference type="Proteomes" id="UP001231941"/>
    </source>
</evidence>
<evidence type="ECO:0000256" key="1">
    <source>
        <dbReference type="ARBA" id="ARBA00023125"/>
    </source>
</evidence>
<evidence type="ECO:0000259" key="3">
    <source>
        <dbReference type="PROSITE" id="PS50937"/>
    </source>
</evidence>
<feature type="coiled-coil region" evidence="2">
    <location>
        <begin position="90"/>
        <end position="117"/>
    </location>
</feature>
<protein>
    <submittedName>
        <fullName evidence="4">MerR family transcriptional regulator</fullName>
    </submittedName>
</protein>
<evidence type="ECO:0000313" key="4">
    <source>
        <dbReference type="EMBL" id="MDP5276534.1"/>
    </source>
</evidence>
<name>A0ABT9J4L4_9BACL</name>
<accession>A0ABT9J4L4</accession>
<evidence type="ECO:0000256" key="2">
    <source>
        <dbReference type="SAM" id="Coils"/>
    </source>
</evidence>